<evidence type="ECO:0008006" key="3">
    <source>
        <dbReference type="Google" id="ProtNLM"/>
    </source>
</evidence>
<dbReference type="Gene3D" id="1.20.1280.50">
    <property type="match status" value="1"/>
</dbReference>
<reference evidence="1" key="1">
    <citation type="submission" date="2023-03" db="EMBL/GenBank/DDBJ databases">
        <title>Massive genome expansion in bonnet fungi (Mycena s.s.) driven by repeated elements and novel gene families across ecological guilds.</title>
        <authorList>
            <consortium name="Lawrence Berkeley National Laboratory"/>
            <person name="Harder C.B."/>
            <person name="Miyauchi S."/>
            <person name="Viragh M."/>
            <person name="Kuo A."/>
            <person name="Thoen E."/>
            <person name="Andreopoulos B."/>
            <person name="Lu D."/>
            <person name="Skrede I."/>
            <person name="Drula E."/>
            <person name="Henrissat B."/>
            <person name="Morin E."/>
            <person name="Kohler A."/>
            <person name="Barry K."/>
            <person name="LaButti K."/>
            <person name="Morin E."/>
            <person name="Salamov A."/>
            <person name="Lipzen A."/>
            <person name="Mereny Z."/>
            <person name="Hegedus B."/>
            <person name="Baldrian P."/>
            <person name="Stursova M."/>
            <person name="Weitz H."/>
            <person name="Taylor A."/>
            <person name="Grigoriev I.V."/>
            <person name="Nagy L.G."/>
            <person name="Martin F."/>
            <person name="Kauserud H."/>
        </authorList>
    </citation>
    <scope>NUCLEOTIDE SEQUENCE</scope>
    <source>
        <strain evidence="1">CBHHK200</strain>
    </source>
</reference>
<accession>A0AAD6WX59</accession>
<keyword evidence="2" id="KW-1185">Reference proteome</keyword>
<evidence type="ECO:0000313" key="1">
    <source>
        <dbReference type="EMBL" id="KAJ7024444.1"/>
    </source>
</evidence>
<name>A0AAD6WX59_9AGAR</name>
<sequence>MLALESDRTRVAAIEAQILIHERSISELRATKELVQSRIDSFKYPVLTLPNEIISEIFVHFLPTYPLRPPLVGVGSPTVLTHICHSWRAIALGTPVLWRAIDLSHSYMPAGVQIDVGNLWLSRSRCCPLSLKIGTEDFEMHISPYIDLIVPHRARWEHLEINLELSDLPPLTASMPLLRSLFITLGDVHFTSPTVAILEAPLLRSVRLDDVTAEAIILPWSQLTSLTLNRVYPRECVRLLQQTPDLVYCELFLFYEHYPAVPEVLPRLSLPRLETLIMLEGQETSPVTEYLRTFAVPALSLLQVPEPFLGPDPIEYLKSFISDAGCNLRTVVVTGQEIAFKNSYRSAFPAIPEFNFRRYHDYDDYSDVEDDADPNARSVMPFPLNFRSLILFLNASGG</sequence>
<dbReference type="Proteomes" id="UP001218188">
    <property type="component" value="Unassembled WGS sequence"/>
</dbReference>
<protein>
    <recommendedName>
        <fullName evidence="3">F-box domain-containing protein</fullName>
    </recommendedName>
</protein>
<dbReference type="EMBL" id="JARJCM010000169">
    <property type="protein sequence ID" value="KAJ7024444.1"/>
    <property type="molecule type" value="Genomic_DNA"/>
</dbReference>
<evidence type="ECO:0000313" key="2">
    <source>
        <dbReference type="Proteomes" id="UP001218188"/>
    </source>
</evidence>
<dbReference type="AlphaFoldDB" id="A0AAD6WX59"/>
<organism evidence="1 2">
    <name type="scientific">Mycena alexandri</name>
    <dbReference type="NCBI Taxonomy" id="1745969"/>
    <lineage>
        <taxon>Eukaryota</taxon>
        <taxon>Fungi</taxon>
        <taxon>Dikarya</taxon>
        <taxon>Basidiomycota</taxon>
        <taxon>Agaricomycotina</taxon>
        <taxon>Agaricomycetes</taxon>
        <taxon>Agaricomycetidae</taxon>
        <taxon>Agaricales</taxon>
        <taxon>Marasmiineae</taxon>
        <taxon>Mycenaceae</taxon>
        <taxon>Mycena</taxon>
    </lineage>
</organism>
<gene>
    <name evidence="1" type="ORF">C8F04DRAFT_1131334</name>
</gene>
<comment type="caution">
    <text evidence="1">The sequence shown here is derived from an EMBL/GenBank/DDBJ whole genome shotgun (WGS) entry which is preliminary data.</text>
</comment>
<proteinExistence type="predicted"/>